<reference evidence="2 3" key="1">
    <citation type="submission" date="2023-11" db="EMBL/GenBank/DDBJ databases">
        <title>Draft genome sequence of a psychrophilic Clostridium strain from permafrost water brine.</title>
        <authorList>
            <person name="Shcherbakova V.A."/>
            <person name="Trubitsyn V.E."/>
            <person name="Zakharyuk A.G."/>
        </authorList>
    </citation>
    <scope>NUCLEOTIDE SEQUENCE [LARGE SCALE GENOMIC DNA]</scope>
    <source>
        <strain evidence="2 3">14F</strain>
    </source>
</reference>
<dbReference type="RefSeq" id="WP_216247528.1">
    <property type="nucleotide sequence ID" value="NZ_JAZHFS010000001.1"/>
</dbReference>
<dbReference type="Pfam" id="PF11195">
    <property type="entry name" value="Tad2-like"/>
    <property type="match status" value="1"/>
</dbReference>
<dbReference type="EMBL" id="JAZHFS010000001">
    <property type="protein sequence ID" value="MEF2110897.1"/>
    <property type="molecule type" value="Genomic_DNA"/>
</dbReference>
<evidence type="ECO:0000259" key="1">
    <source>
        <dbReference type="Pfam" id="PF11195"/>
    </source>
</evidence>
<name>A0ABU7UHL8_9CLOT</name>
<protein>
    <recommendedName>
        <fullName evidence="1">Thoeris anti-defense 2-like domain-containing protein</fullName>
    </recommendedName>
</protein>
<sequence>MNFGLAFEEVKKGKSMRLPSWAPDVIIKAQVPDAHSKMTAPYLYVESRFGKVPWKETVIELFSEKWEVAE</sequence>
<proteinExistence type="predicted"/>
<dbReference type="Proteomes" id="UP001498469">
    <property type="component" value="Unassembled WGS sequence"/>
</dbReference>
<evidence type="ECO:0000313" key="3">
    <source>
        <dbReference type="Proteomes" id="UP001498469"/>
    </source>
</evidence>
<comment type="caution">
    <text evidence="2">The sequence shown here is derived from an EMBL/GenBank/DDBJ whole genome shotgun (WGS) entry which is preliminary data.</text>
</comment>
<organism evidence="2 3">
    <name type="scientific">Clostridium frigoriphilum</name>
    <dbReference type="NCBI Taxonomy" id="443253"/>
    <lineage>
        <taxon>Bacteria</taxon>
        <taxon>Bacillati</taxon>
        <taxon>Bacillota</taxon>
        <taxon>Clostridia</taxon>
        <taxon>Eubacteriales</taxon>
        <taxon>Clostridiaceae</taxon>
        <taxon>Clostridium</taxon>
    </lineage>
</organism>
<dbReference type="InterPro" id="IPR021361">
    <property type="entry name" value="Tad2-like_dom"/>
</dbReference>
<gene>
    <name evidence="2" type="ORF">SJI18_01085</name>
</gene>
<feature type="domain" description="Thoeris anti-defense 2-like" evidence="1">
    <location>
        <begin position="1"/>
        <end position="68"/>
    </location>
</feature>
<keyword evidence="3" id="KW-1185">Reference proteome</keyword>
<evidence type="ECO:0000313" key="2">
    <source>
        <dbReference type="EMBL" id="MEF2110897.1"/>
    </source>
</evidence>
<accession>A0ABU7UHL8</accession>